<dbReference type="InterPro" id="IPR036249">
    <property type="entry name" value="Thioredoxin-like_sf"/>
</dbReference>
<dbReference type="PANTHER" id="PTHR33875">
    <property type="entry name" value="OS09G0542200 PROTEIN"/>
    <property type="match status" value="1"/>
</dbReference>
<gene>
    <name evidence="1" type="ORF">FNF31_01921</name>
</gene>
<dbReference type="CDD" id="cd02972">
    <property type="entry name" value="DsbA_family"/>
    <property type="match status" value="1"/>
</dbReference>
<dbReference type="SUPFAM" id="SSF52833">
    <property type="entry name" value="Thioredoxin-like"/>
    <property type="match status" value="1"/>
</dbReference>
<proteinExistence type="predicted"/>
<dbReference type="AlphaFoldDB" id="A0A5A8DJ90"/>
<dbReference type="Proteomes" id="UP000325113">
    <property type="component" value="Unassembled WGS sequence"/>
</dbReference>
<evidence type="ECO:0000313" key="1">
    <source>
        <dbReference type="EMBL" id="KAA0165268.1"/>
    </source>
</evidence>
<comment type="caution">
    <text evidence="1">The sequence shown here is derived from an EMBL/GenBank/DDBJ whole genome shotgun (WGS) entry which is preliminary data.</text>
</comment>
<sequence length="220" mass="23950">MAAVPAATGPLGIKLLASAAPRMTIALYMDPFCPFCSREWQRLSKEVLPWLKAERAGAVDFTMYLLPQPWHPQSGMLCEGALAVQEQSEKAAVDFLDAVWDPTTRSQWGDDVTYTMSRSDVYDAMGEKIVSGLAGIDKAVWRKRLEPLADGGVGVTKTLKKYIKHARMTGVHVSPTCITNGLQDDSVSSSWTLDQWKTYINENGASEAGPRAAVGAPSTE</sequence>
<dbReference type="Gene3D" id="3.40.30.10">
    <property type="entry name" value="Glutaredoxin"/>
    <property type="match status" value="1"/>
</dbReference>
<reference evidence="1 2" key="1">
    <citation type="submission" date="2019-07" db="EMBL/GenBank/DDBJ databases">
        <title>Genomes of Cafeteria roenbergensis.</title>
        <authorList>
            <person name="Fischer M.G."/>
            <person name="Hackl T."/>
            <person name="Roman M."/>
        </authorList>
    </citation>
    <scope>NUCLEOTIDE SEQUENCE [LARGE SCALE GENOMIC DNA]</scope>
    <source>
        <strain evidence="1 2">Cflag</strain>
    </source>
</reference>
<dbReference type="EMBL" id="VLTM01000013">
    <property type="protein sequence ID" value="KAA0165268.1"/>
    <property type="molecule type" value="Genomic_DNA"/>
</dbReference>
<accession>A0A5A8DJ90</accession>
<name>A0A5A8DJ90_CAFRO</name>
<dbReference type="PANTHER" id="PTHR33875:SF2">
    <property type="entry name" value="ACR183CP"/>
    <property type="match status" value="1"/>
</dbReference>
<evidence type="ECO:0000313" key="2">
    <source>
        <dbReference type="Proteomes" id="UP000325113"/>
    </source>
</evidence>
<evidence type="ECO:0008006" key="3">
    <source>
        <dbReference type="Google" id="ProtNLM"/>
    </source>
</evidence>
<organism evidence="1 2">
    <name type="scientific">Cafeteria roenbergensis</name>
    <name type="common">Marine flagellate</name>
    <dbReference type="NCBI Taxonomy" id="33653"/>
    <lineage>
        <taxon>Eukaryota</taxon>
        <taxon>Sar</taxon>
        <taxon>Stramenopiles</taxon>
        <taxon>Bigyra</taxon>
        <taxon>Opalozoa</taxon>
        <taxon>Bicosoecida</taxon>
        <taxon>Cafeteriaceae</taxon>
        <taxon>Cafeteria</taxon>
    </lineage>
</organism>
<protein>
    <recommendedName>
        <fullName evidence="3">Thioredoxin-like fold domain-containing protein</fullName>
    </recommendedName>
</protein>